<accession>A0AA35S6X3</accession>
<evidence type="ECO:0000313" key="1">
    <source>
        <dbReference type="EMBL" id="CAI8023251.1"/>
    </source>
</evidence>
<keyword evidence="2" id="KW-1185">Reference proteome</keyword>
<comment type="caution">
    <text evidence="1">The sequence shown here is derived from an EMBL/GenBank/DDBJ whole genome shotgun (WGS) entry which is preliminary data.</text>
</comment>
<proteinExistence type="predicted"/>
<dbReference type="EMBL" id="CASHTH010002001">
    <property type="protein sequence ID" value="CAI8023251.1"/>
    <property type="molecule type" value="Genomic_DNA"/>
</dbReference>
<name>A0AA35S6X3_GEOBA</name>
<dbReference type="AlphaFoldDB" id="A0AA35S6X3"/>
<evidence type="ECO:0000313" key="2">
    <source>
        <dbReference type="Proteomes" id="UP001174909"/>
    </source>
</evidence>
<sequence length="222" mass="23991">MSAAQVTIPANFEAHLALGDGSAGADVSEVLGLSSSQVANLYSCGTDQFTYSFQEHGVAYGEAEATGRKAEVTFSLPPGSSPAFSLHVSSQPVEKWGINFAGSVLVRHKTGEERVVYLPGTRTYDPAGITGRRRLVHSFSATTAEKPCLTGLFGRSVTLCSTTRKSLHILTSFNRELQRESWSWVQVGSIPRCTWRATLLASHAPLSNTIARWQLKTSQVNC</sequence>
<protein>
    <submittedName>
        <fullName evidence="1">Uncharacterized protein</fullName>
    </submittedName>
</protein>
<dbReference type="Proteomes" id="UP001174909">
    <property type="component" value="Unassembled WGS sequence"/>
</dbReference>
<organism evidence="1 2">
    <name type="scientific">Geodia barretti</name>
    <name type="common">Barrett's horny sponge</name>
    <dbReference type="NCBI Taxonomy" id="519541"/>
    <lineage>
        <taxon>Eukaryota</taxon>
        <taxon>Metazoa</taxon>
        <taxon>Porifera</taxon>
        <taxon>Demospongiae</taxon>
        <taxon>Heteroscleromorpha</taxon>
        <taxon>Tetractinellida</taxon>
        <taxon>Astrophorina</taxon>
        <taxon>Geodiidae</taxon>
        <taxon>Geodia</taxon>
    </lineage>
</organism>
<reference evidence="1" key="1">
    <citation type="submission" date="2023-03" db="EMBL/GenBank/DDBJ databases">
        <authorList>
            <person name="Steffen K."/>
            <person name="Cardenas P."/>
        </authorList>
    </citation>
    <scope>NUCLEOTIDE SEQUENCE</scope>
</reference>
<gene>
    <name evidence="1" type="ORF">GBAR_LOCUS13595</name>
</gene>